<reference evidence="3 4" key="1">
    <citation type="submission" date="2022-01" db="EMBL/GenBank/DDBJ databases">
        <title>Flavihumibacter sp. nov., isolated from sediment of a river.</title>
        <authorList>
            <person name="Liu H."/>
        </authorList>
    </citation>
    <scope>NUCLEOTIDE SEQUENCE [LARGE SCALE GENOMIC DNA]</scope>
    <source>
        <strain evidence="3 4">RY-1</strain>
    </source>
</reference>
<dbReference type="InterPro" id="IPR012338">
    <property type="entry name" value="Beta-lactam/transpept-like"/>
</dbReference>
<dbReference type="RefSeq" id="WP_234867187.1">
    <property type="nucleotide sequence ID" value="NZ_JAKEVY010000004.1"/>
</dbReference>
<dbReference type="Gene3D" id="3.40.710.10">
    <property type="entry name" value="DD-peptidase/beta-lactamase superfamily"/>
    <property type="match status" value="1"/>
</dbReference>
<name>A0ABS9BLJ7_9BACT</name>
<evidence type="ECO:0000313" key="3">
    <source>
        <dbReference type="EMBL" id="MCF1716200.1"/>
    </source>
</evidence>
<protein>
    <submittedName>
        <fullName evidence="3">Beta-lactamase family protein</fullName>
    </submittedName>
</protein>
<dbReference type="InterPro" id="IPR001466">
    <property type="entry name" value="Beta-lactam-related"/>
</dbReference>
<organism evidence="3 4">
    <name type="scientific">Flavihumibacter fluminis</name>
    <dbReference type="NCBI Taxonomy" id="2909236"/>
    <lineage>
        <taxon>Bacteria</taxon>
        <taxon>Pseudomonadati</taxon>
        <taxon>Bacteroidota</taxon>
        <taxon>Chitinophagia</taxon>
        <taxon>Chitinophagales</taxon>
        <taxon>Chitinophagaceae</taxon>
        <taxon>Flavihumibacter</taxon>
    </lineage>
</organism>
<gene>
    <name evidence="3" type="ORF">L0U88_16280</name>
</gene>
<dbReference type="EMBL" id="JAKEVY010000004">
    <property type="protein sequence ID" value="MCF1716200.1"/>
    <property type="molecule type" value="Genomic_DNA"/>
</dbReference>
<comment type="caution">
    <text evidence="3">The sequence shown here is derived from an EMBL/GenBank/DDBJ whole genome shotgun (WGS) entry which is preliminary data.</text>
</comment>
<keyword evidence="4" id="KW-1185">Reference proteome</keyword>
<accession>A0ABS9BLJ7</accession>
<evidence type="ECO:0000256" key="1">
    <source>
        <dbReference type="SAM" id="SignalP"/>
    </source>
</evidence>
<dbReference type="PANTHER" id="PTHR46825">
    <property type="entry name" value="D-ALANYL-D-ALANINE-CARBOXYPEPTIDASE/ENDOPEPTIDASE AMPH"/>
    <property type="match status" value="1"/>
</dbReference>
<proteinExistence type="predicted"/>
<feature type="chain" id="PRO_5045758640" evidence="1">
    <location>
        <begin position="20"/>
        <end position="423"/>
    </location>
</feature>
<dbReference type="Pfam" id="PF00144">
    <property type="entry name" value="Beta-lactamase"/>
    <property type="match status" value="1"/>
</dbReference>
<dbReference type="SUPFAM" id="SSF56601">
    <property type="entry name" value="beta-lactamase/transpeptidase-like"/>
    <property type="match status" value="1"/>
</dbReference>
<evidence type="ECO:0000313" key="4">
    <source>
        <dbReference type="Proteomes" id="UP001200145"/>
    </source>
</evidence>
<evidence type="ECO:0000259" key="2">
    <source>
        <dbReference type="Pfam" id="PF00144"/>
    </source>
</evidence>
<dbReference type="Proteomes" id="UP001200145">
    <property type="component" value="Unassembled WGS sequence"/>
</dbReference>
<sequence>MKSVLLSIFLWLFISTSYAQQINTRKLDSFLTTLSSKGVAMGSLAISKKGQPPYRKELSPATLYRIGSVTKLFTAVLVFQLIEEKKLSLDQKLSRFYPDLPNAESISIEDMLYHRTGLHDYTKDTDFTTWMDQPKSKAELLTIIKQKGSDFQPGEKSEYSNSNFLLLGYIIESISKKTYAEVLKKRISDPLQLTNTWFGTDAGIKTPQVYSFKNKNGNWTPEKSTDLSIHGGAGAIVSCPDDLIRFINALFANKLISQASLASMKTIVNEYGMGMFANKYGSKKSYGHNGRIEEFYAAVWHYPEANLSIAYCTNGIHYPRTDLIEGVLKICFDEPFSLPFSNRSDEDLKIYTGNYSNNELSVNCSVDGNQLTVETRGVVFDLERIGNNYFMHAGSGYYFEFFPQRRELQIKETDNIYYLNKQK</sequence>
<feature type="domain" description="Beta-lactamase-related" evidence="2">
    <location>
        <begin position="42"/>
        <end position="318"/>
    </location>
</feature>
<dbReference type="PANTHER" id="PTHR46825:SF7">
    <property type="entry name" value="D-ALANYL-D-ALANINE CARBOXYPEPTIDASE"/>
    <property type="match status" value="1"/>
</dbReference>
<keyword evidence="1" id="KW-0732">Signal</keyword>
<dbReference type="InterPro" id="IPR050491">
    <property type="entry name" value="AmpC-like"/>
</dbReference>
<feature type="signal peptide" evidence="1">
    <location>
        <begin position="1"/>
        <end position="19"/>
    </location>
</feature>